<protein>
    <submittedName>
        <fullName evidence="6">S-adenosyl-L-methionine-dependent methyltransferase</fullName>
    </submittedName>
</protein>
<reference evidence="6 7" key="1">
    <citation type="journal article" date="2016" name="Mol. Biol. Evol.">
        <title>Comparative Genomics of Early-Diverging Mushroom-Forming Fungi Provides Insights into the Origins of Lignocellulose Decay Capabilities.</title>
        <authorList>
            <person name="Nagy L.G."/>
            <person name="Riley R."/>
            <person name="Tritt A."/>
            <person name="Adam C."/>
            <person name="Daum C."/>
            <person name="Floudas D."/>
            <person name="Sun H."/>
            <person name="Yadav J.S."/>
            <person name="Pangilinan J."/>
            <person name="Larsson K.H."/>
            <person name="Matsuura K."/>
            <person name="Barry K."/>
            <person name="Labutti K."/>
            <person name="Kuo R."/>
            <person name="Ohm R.A."/>
            <person name="Bhattacharya S.S."/>
            <person name="Shirouzu T."/>
            <person name="Yoshinaga Y."/>
            <person name="Martin F.M."/>
            <person name="Grigoriev I.V."/>
            <person name="Hibbett D.S."/>
        </authorList>
    </citation>
    <scope>NUCLEOTIDE SEQUENCE [LARGE SCALE GENOMIC DNA]</scope>
    <source>
        <strain evidence="6 7">HHB12733</strain>
    </source>
</reference>
<evidence type="ECO:0000313" key="6">
    <source>
        <dbReference type="EMBL" id="KZT59796.1"/>
    </source>
</evidence>
<feature type="region of interest" description="Disordered" evidence="5">
    <location>
        <begin position="1"/>
        <end position="22"/>
    </location>
</feature>
<evidence type="ECO:0000313" key="7">
    <source>
        <dbReference type="Proteomes" id="UP000076842"/>
    </source>
</evidence>
<evidence type="ECO:0000256" key="4">
    <source>
        <dbReference type="ARBA" id="ARBA00023453"/>
    </source>
</evidence>
<dbReference type="Pfam" id="PF01596">
    <property type="entry name" value="Methyltransf_3"/>
    <property type="match status" value="1"/>
</dbReference>
<dbReference type="InParanoid" id="A0A165HVD9"/>
<name>A0A165HVD9_9BASI</name>
<accession>A0A165HVD9</accession>
<dbReference type="FunCoup" id="A0A165HVD9">
    <property type="interactions" value="83"/>
</dbReference>
<dbReference type="PANTHER" id="PTHR10509">
    <property type="entry name" value="O-METHYLTRANSFERASE-RELATED"/>
    <property type="match status" value="1"/>
</dbReference>
<proteinExistence type="inferred from homology"/>
<dbReference type="GO" id="GO:0008171">
    <property type="term" value="F:O-methyltransferase activity"/>
    <property type="evidence" value="ECO:0007669"/>
    <property type="project" value="InterPro"/>
</dbReference>
<dbReference type="GO" id="GO:0008757">
    <property type="term" value="F:S-adenosylmethionine-dependent methyltransferase activity"/>
    <property type="evidence" value="ECO:0007669"/>
    <property type="project" value="TreeGrafter"/>
</dbReference>
<dbReference type="Proteomes" id="UP000076842">
    <property type="component" value="Unassembled WGS sequence"/>
</dbReference>
<dbReference type="CDD" id="cd02440">
    <property type="entry name" value="AdoMet_MTases"/>
    <property type="match status" value="1"/>
</dbReference>
<dbReference type="GO" id="GO:0032259">
    <property type="term" value="P:methylation"/>
    <property type="evidence" value="ECO:0007669"/>
    <property type="project" value="UniProtKB-KW"/>
</dbReference>
<comment type="similarity">
    <text evidence="4">Belongs to the class I-like SAM-binding methyltransferase superfamily. Cation-dependent O-methyltransferase family.</text>
</comment>
<organism evidence="6 7">
    <name type="scientific">Calocera cornea HHB12733</name>
    <dbReference type="NCBI Taxonomy" id="1353952"/>
    <lineage>
        <taxon>Eukaryota</taxon>
        <taxon>Fungi</taxon>
        <taxon>Dikarya</taxon>
        <taxon>Basidiomycota</taxon>
        <taxon>Agaricomycotina</taxon>
        <taxon>Dacrymycetes</taxon>
        <taxon>Dacrymycetales</taxon>
        <taxon>Dacrymycetaceae</taxon>
        <taxon>Calocera</taxon>
    </lineage>
</organism>
<keyword evidence="7" id="KW-1185">Reference proteome</keyword>
<dbReference type="PROSITE" id="PS51682">
    <property type="entry name" value="SAM_OMT_I"/>
    <property type="match status" value="1"/>
</dbReference>
<keyword evidence="2 6" id="KW-0808">Transferase</keyword>
<dbReference type="PANTHER" id="PTHR10509:SF14">
    <property type="entry name" value="CAFFEOYL-COA O-METHYLTRANSFERASE 3-RELATED"/>
    <property type="match status" value="1"/>
</dbReference>
<sequence>MATRHIPRFNKPPATTQEDWSKSDQYHNSFLLPDDEALEFALKNTEDNGIPAISVSAAQGAFLNLQVKVLGAKRILEVGTLGAYSTIWMAKALPEGGELISLEVNPKHAKISSDNIAHAGLSSKASVLLGPALETLPTLSPSPPFDLVFIDADKDNNGPYFQLARKLVRTGGVIIVDNVVRNGRVANPEVNTGDILGVRKLLQIVKEDKGVDATTIATVGDKGYDGFMYIFVREGI</sequence>
<dbReference type="InterPro" id="IPR050362">
    <property type="entry name" value="Cation-dep_OMT"/>
</dbReference>
<dbReference type="InterPro" id="IPR029063">
    <property type="entry name" value="SAM-dependent_MTases_sf"/>
</dbReference>
<dbReference type="EMBL" id="KV423937">
    <property type="protein sequence ID" value="KZT59796.1"/>
    <property type="molecule type" value="Genomic_DNA"/>
</dbReference>
<dbReference type="STRING" id="1353952.A0A165HVD9"/>
<dbReference type="Gene3D" id="3.40.50.150">
    <property type="entry name" value="Vaccinia Virus protein VP39"/>
    <property type="match status" value="1"/>
</dbReference>
<dbReference type="OrthoDB" id="10251242at2759"/>
<evidence type="ECO:0000256" key="3">
    <source>
        <dbReference type="ARBA" id="ARBA00022691"/>
    </source>
</evidence>
<dbReference type="InterPro" id="IPR002935">
    <property type="entry name" value="SAM_O-MeTrfase"/>
</dbReference>
<keyword evidence="3" id="KW-0949">S-adenosyl-L-methionine</keyword>
<gene>
    <name evidence="6" type="ORF">CALCODRAFT_493309</name>
</gene>
<keyword evidence="1 6" id="KW-0489">Methyltransferase</keyword>
<evidence type="ECO:0000256" key="1">
    <source>
        <dbReference type="ARBA" id="ARBA00022603"/>
    </source>
</evidence>
<dbReference type="SUPFAM" id="SSF53335">
    <property type="entry name" value="S-adenosyl-L-methionine-dependent methyltransferases"/>
    <property type="match status" value="1"/>
</dbReference>
<dbReference type="AlphaFoldDB" id="A0A165HVD9"/>
<evidence type="ECO:0000256" key="5">
    <source>
        <dbReference type="SAM" id="MobiDB-lite"/>
    </source>
</evidence>
<evidence type="ECO:0000256" key="2">
    <source>
        <dbReference type="ARBA" id="ARBA00022679"/>
    </source>
</evidence>